<gene>
    <name evidence="1" type="ORF">P9847_24340</name>
</gene>
<keyword evidence="2" id="KW-1185">Reference proteome</keyword>
<reference evidence="1 2" key="1">
    <citation type="submission" date="2023-03" db="EMBL/GenBank/DDBJ databases">
        <title>Bacillus Genome Sequencing.</title>
        <authorList>
            <person name="Dunlap C."/>
        </authorList>
    </citation>
    <scope>NUCLEOTIDE SEQUENCE [LARGE SCALE GENOMIC DNA]</scope>
    <source>
        <strain evidence="1 2">NRS-52</strain>
    </source>
</reference>
<dbReference type="RefSeq" id="WP_328281768.1">
    <property type="nucleotide sequence ID" value="NZ_JARTLD010000066.1"/>
</dbReference>
<dbReference type="Proteomes" id="UP001343257">
    <property type="component" value="Unassembled WGS sequence"/>
</dbReference>
<sequence>MGSSRKKVFAAHGVKLGKVVLQQSKTYPVFYVDMPPSLSDFNNQGELRGLLADLAQANAYWSFSIADSAGSPRIDVVCDRKRQLVMETAVDGRKKAWTASEAEQHSEEGRDSFAAYVAGVSAQTVKLDVRAQGDLDGDGVKEKIVTYQERNYVVKTKGSVYAILGELVDPIAGIDHTNVKFTIQPLTPGKEPYIVVYAENEGEAKGFSVYQLIQGRVGLVKHNYPDATNRGERLLKDVDGDGVYDSMSIFEYDDLQQHVVTVYEPFNGTKPEAWKVAYRNETGSFVYPEAAEDVVHNWIEDRISTEYFGSEIGQLASTPQARTFPIEQYLNPNVIHSYGGDNGLSYETLRDVEDLKVIRAAMGEGEGTSVDFTLNRSEGKWRISAISAVQKQN</sequence>
<dbReference type="EMBL" id="JARTLD010000066">
    <property type="protein sequence ID" value="MED5020402.1"/>
    <property type="molecule type" value="Genomic_DNA"/>
</dbReference>
<comment type="caution">
    <text evidence="1">The sequence shown here is derived from an EMBL/GenBank/DDBJ whole genome shotgun (WGS) entry which is preliminary data.</text>
</comment>
<proteinExistence type="predicted"/>
<organism evidence="1 2">
    <name type="scientific">Paenibacillus chibensis</name>
    <dbReference type="NCBI Taxonomy" id="59846"/>
    <lineage>
        <taxon>Bacteria</taxon>
        <taxon>Bacillati</taxon>
        <taxon>Bacillota</taxon>
        <taxon>Bacilli</taxon>
        <taxon>Bacillales</taxon>
        <taxon>Paenibacillaceae</taxon>
        <taxon>Paenibacillus</taxon>
    </lineage>
</organism>
<name>A0ABU6PZV6_9BACL</name>
<protein>
    <submittedName>
        <fullName evidence="1">Uncharacterized protein</fullName>
    </submittedName>
</protein>
<evidence type="ECO:0000313" key="2">
    <source>
        <dbReference type="Proteomes" id="UP001343257"/>
    </source>
</evidence>
<evidence type="ECO:0000313" key="1">
    <source>
        <dbReference type="EMBL" id="MED5020402.1"/>
    </source>
</evidence>
<accession>A0ABU6PZV6</accession>